<dbReference type="Gene3D" id="2.60.120.200">
    <property type="match status" value="2"/>
</dbReference>
<dbReference type="InterPro" id="IPR013320">
    <property type="entry name" value="ConA-like_dom_sf"/>
</dbReference>
<sequence>MDAAITETTTATSTFLGRILQVALGIFMTSSNLLPYNSNETDLAKVGYNCTFDNPCRWFSEGTTVDRWRLAHGKPETLLWLASTGTIQRPAELFALIELHGQQADRFLSDQIPCQDGNATLSFTYWIVGDAKLEVCLIDSLDKKFNCTDMLSTQPIPRKVLLPIPQVQEPFRIAIIPNMAFGMIAIDDIGYDGIPCQRKISTDTSVSIAESEMLNSFQMTTERITVDAESVDITRTLPTELTPETQSIEPFDLLIIGSKTTPFFDHRRGRIIANNTMLFCDFTNDFLCLWGPESGKWGIIQEGAIPSLTVPANYPTPIYPVAIVIQGTAMLTSDPLKCQTDSGKLKFRHWTNGSPTIQACIIGYGIGSKKVECMRASQNPETADDKSLLVFDFKQPVLEPFTLNIVPQWDNTARNQYLIIDEIAYLGSCDIEKLNKKVSEGSLTEQTGNIIWTKPKSYENLVWIMEKQKTESSQKKQDDKASKNTSVPITNYSEWITLLPATTSNQLSPDSTHSNYCKLLNCNFEENACNYLNHGLTKVPWMLRSHGTTISKSVDIPPFPSKNQFISTKLPPNQYAILESPRFNVTSETITVLFQYYRSSFSAIIRLCLDNCSVHMNEKASTFVQCPLLNLETQLSKKMRGWYTARIQLPPGTIRFYLVAHNSNKSIIDTMVAIDNIKLSSCGPEKDAMIDMNNTSYQKSPGSFVYFNKTNP</sequence>
<proteinExistence type="predicted"/>
<keyword evidence="3" id="KW-1185">Reference proteome</keyword>
<organism evidence="2 3">
    <name type="scientific">Onchocerca volvulus</name>
    <dbReference type="NCBI Taxonomy" id="6282"/>
    <lineage>
        <taxon>Eukaryota</taxon>
        <taxon>Metazoa</taxon>
        <taxon>Ecdysozoa</taxon>
        <taxon>Nematoda</taxon>
        <taxon>Chromadorea</taxon>
        <taxon>Rhabditida</taxon>
        <taxon>Spirurina</taxon>
        <taxon>Spiruromorpha</taxon>
        <taxon>Filarioidea</taxon>
        <taxon>Onchocercidae</taxon>
        <taxon>Onchocerca</taxon>
    </lineage>
</organism>
<accession>A0A8R1TTQ6</accession>
<dbReference type="GO" id="GO:0016020">
    <property type="term" value="C:membrane"/>
    <property type="evidence" value="ECO:0007669"/>
    <property type="project" value="InterPro"/>
</dbReference>
<protein>
    <submittedName>
        <fullName evidence="2">MAM domain-containing protein</fullName>
    </submittedName>
</protein>
<dbReference type="InterPro" id="IPR000998">
    <property type="entry name" value="MAM_dom"/>
</dbReference>
<dbReference type="EMBL" id="CMVM020000129">
    <property type="status" value="NOT_ANNOTATED_CDS"/>
    <property type="molecule type" value="Genomic_DNA"/>
</dbReference>
<dbReference type="OMA" id="FRYWSNG"/>
<reference evidence="2" key="2">
    <citation type="submission" date="2022-06" db="UniProtKB">
        <authorList>
            <consortium name="EnsemblMetazoa"/>
        </authorList>
    </citation>
    <scope>IDENTIFICATION</scope>
</reference>
<dbReference type="PROSITE" id="PS50060">
    <property type="entry name" value="MAM_2"/>
    <property type="match status" value="1"/>
</dbReference>
<name>A0A8R1TTQ6_ONCVO</name>
<dbReference type="AlphaFoldDB" id="A0A8R1TTQ6"/>
<dbReference type="EnsemblMetazoa" id="OVOC4326.1">
    <property type="protein sequence ID" value="OVOC4326.1"/>
    <property type="gene ID" value="WBGene00241135"/>
</dbReference>
<evidence type="ECO:0000259" key="1">
    <source>
        <dbReference type="PROSITE" id="PS50060"/>
    </source>
</evidence>
<feature type="domain" description="MAM" evidence="1">
    <location>
        <begin position="520"/>
        <end position="684"/>
    </location>
</feature>
<dbReference type="SMART" id="SM00137">
    <property type="entry name" value="MAM"/>
    <property type="match status" value="1"/>
</dbReference>
<reference evidence="3" key="1">
    <citation type="submission" date="2013-10" db="EMBL/GenBank/DDBJ databases">
        <title>Genome sequencing of Onchocerca volvulus.</title>
        <authorList>
            <person name="Cotton J."/>
            <person name="Tsai J."/>
            <person name="Stanley E."/>
            <person name="Tracey A."/>
            <person name="Holroyd N."/>
            <person name="Lustigman S."/>
            <person name="Berriman M."/>
        </authorList>
    </citation>
    <scope>NUCLEOTIDE SEQUENCE</scope>
</reference>
<evidence type="ECO:0000313" key="3">
    <source>
        <dbReference type="Proteomes" id="UP000024404"/>
    </source>
</evidence>
<dbReference type="Proteomes" id="UP000024404">
    <property type="component" value="Unassembled WGS sequence"/>
</dbReference>
<dbReference type="SUPFAM" id="SSF49899">
    <property type="entry name" value="Concanavalin A-like lectins/glucanases"/>
    <property type="match status" value="2"/>
</dbReference>
<dbReference type="Pfam" id="PF00629">
    <property type="entry name" value="MAM"/>
    <property type="match status" value="1"/>
</dbReference>
<evidence type="ECO:0000313" key="2">
    <source>
        <dbReference type="EnsemblMetazoa" id="OVOC4326.1"/>
    </source>
</evidence>